<accession>A0A5C6NP74</accession>
<dbReference type="AlphaFoldDB" id="A0A5C6NP74"/>
<reference evidence="1 2" key="1">
    <citation type="submission" date="2019-04" db="EMBL/GenBank/DDBJ databases">
        <title>Chromosome genome assembly for Takifugu flavidus.</title>
        <authorList>
            <person name="Xiao S."/>
        </authorList>
    </citation>
    <scope>NUCLEOTIDE SEQUENCE [LARGE SCALE GENOMIC DNA]</scope>
    <source>
        <strain evidence="1">HTHZ2018</strain>
        <tissue evidence="1">Muscle</tissue>
    </source>
</reference>
<comment type="caution">
    <text evidence="1">The sequence shown here is derived from an EMBL/GenBank/DDBJ whole genome shotgun (WGS) entry which is preliminary data.</text>
</comment>
<organism evidence="1 2">
    <name type="scientific">Takifugu flavidus</name>
    <name type="common">sansaifugu</name>
    <dbReference type="NCBI Taxonomy" id="433684"/>
    <lineage>
        <taxon>Eukaryota</taxon>
        <taxon>Metazoa</taxon>
        <taxon>Chordata</taxon>
        <taxon>Craniata</taxon>
        <taxon>Vertebrata</taxon>
        <taxon>Euteleostomi</taxon>
        <taxon>Actinopterygii</taxon>
        <taxon>Neopterygii</taxon>
        <taxon>Teleostei</taxon>
        <taxon>Neoteleostei</taxon>
        <taxon>Acanthomorphata</taxon>
        <taxon>Eupercaria</taxon>
        <taxon>Tetraodontiformes</taxon>
        <taxon>Tetradontoidea</taxon>
        <taxon>Tetraodontidae</taxon>
        <taxon>Takifugu</taxon>
    </lineage>
</organism>
<dbReference type="EMBL" id="RHFK02000011">
    <property type="protein sequence ID" value="TWW68846.1"/>
    <property type="molecule type" value="Genomic_DNA"/>
</dbReference>
<evidence type="ECO:0000313" key="1">
    <source>
        <dbReference type="EMBL" id="TWW68846.1"/>
    </source>
</evidence>
<keyword evidence="2" id="KW-1185">Reference proteome</keyword>
<protein>
    <submittedName>
        <fullName evidence="1">Uncharacterized protein</fullName>
    </submittedName>
</protein>
<evidence type="ECO:0000313" key="2">
    <source>
        <dbReference type="Proteomes" id="UP000324091"/>
    </source>
</evidence>
<sequence length="71" mass="7738">MANGKEVLKLQLPVTAREASAVQSALPLRPVGTLDIQDKQDLSNTSLQLRTEIQESLGFSSEVSTPETDRK</sequence>
<dbReference type="Proteomes" id="UP000324091">
    <property type="component" value="Chromosome 19"/>
</dbReference>
<name>A0A5C6NP74_9TELE</name>
<gene>
    <name evidence="1" type="ORF">D4764_19G0006440</name>
</gene>
<proteinExistence type="predicted"/>